<evidence type="ECO:0000313" key="1">
    <source>
        <dbReference type="EMBL" id="MDI9257286.1"/>
    </source>
</evidence>
<protein>
    <submittedName>
        <fullName evidence="1">Uncharacterized protein</fullName>
    </submittedName>
</protein>
<reference evidence="1 2" key="1">
    <citation type="submission" date="2023-05" db="EMBL/GenBank/DDBJ databases">
        <title>Flavobacterium sedimenti sp. nov., isolated from the sediment.</title>
        <authorList>
            <person name="Wu N."/>
        </authorList>
    </citation>
    <scope>NUCLEOTIDE SEQUENCE [LARGE SCALE GENOMIC DNA]</scope>
    <source>
        <strain evidence="1 2">YZ-48</strain>
    </source>
</reference>
<dbReference type="RefSeq" id="WP_283238967.1">
    <property type="nucleotide sequence ID" value="NZ_JASGBP010000003.1"/>
</dbReference>
<evidence type="ECO:0000313" key="2">
    <source>
        <dbReference type="Proteomes" id="UP001230035"/>
    </source>
</evidence>
<sequence>MAILHSIQNGNLTSSSTWGVVDNTSYLDSRISTANITTSVNSSATFTTGAITVAGISLQLVGMVSNPTGTITVRLFNNTTASTVKDVTINCSDLFSTGAATTGLLGWTYFKFDSPVTLTAGQTYSVRTVGSVSNQVGVYRDGTANNYSRALVTTTTAAPASTDTFIISGEHTSAGVNSGYTITMDSTSTSTTYGNLYVGTRGTLNYGTNSSTNYCLKLGGNVIVGLNGVLTIGTSGSTMPSTSTAVLEVLCASSLQYNILAYGTFTTFGAPRNFVKTKLAADVNTGQTTSTTTNSTGWSSGDTIVVASTSRTYTQWEQLQLSGVTGTTLSHSGYTNTHGGNSTTLVQADVVNITRNISVLSSSPTLRTNIQIFPQAVVNWNNTRFIDMGGGNAATTAGFGLGTAFSTGSFSSNNCVFMNTAQFNTTVFSFVRTSNTSINNNIFYALGHPSLNTVNSIGSTIDDGNVIIGCTGVTSTMTCDYIGSYNIFTSNAVPYTGGFKNNATGNNFYSNQGTGINFSLPLAGGNQNLTNFLVWRNSNGGIIINGSNSYQRDFVISFVGMRNFGNLGGAIGFNARCNVKILFDTSYFYGGETFVQTNAIGGVSVPIDAVYFNRCYFGYSDSGLTSSNFSSAVFTNLTNGTSINLNNCYLGGAEFIPILGLPVSNLNCTVQSFNHNGIVGSYKQWLGNGVVSSDTTIFNNSSPSIRITPHTSIYKASNSLLKVPVASGTSVTVSIDVRKSTISDGTDYTGNQPRLMLAFNPTCGITAETVCDTMSVSNGIWETLTYTSSNVPNDCVMDFYVDCDGTNGWVNIDNWVTNSNIDTKGFKYWDSFGNYVDSYFSPITTKAYTFLS</sequence>
<organism evidence="1 2">
    <name type="scientific">Flavobacterium sedimenticola</name>
    <dbReference type="NCBI Taxonomy" id="3043286"/>
    <lineage>
        <taxon>Bacteria</taxon>
        <taxon>Pseudomonadati</taxon>
        <taxon>Bacteroidota</taxon>
        <taxon>Flavobacteriia</taxon>
        <taxon>Flavobacteriales</taxon>
        <taxon>Flavobacteriaceae</taxon>
        <taxon>Flavobacterium</taxon>
    </lineage>
</organism>
<name>A0ABT6XQD3_9FLAO</name>
<keyword evidence="2" id="KW-1185">Reference proteome</keyword>
<proteinExistence type="predicted"/>
<dbReference type="EMBL" id="JASGBP010000003">
    <property type="protein sequence ID" value="MDI9257286.1"/>
    <property type="molecule type" value="Genomic_DNA"/>
</dbReference>
<comment type="caution">
    <text evidence="1">The sequence shown here is derived from an EMBL/GenBank/DDBJ whole genome shotgun (WGS) entry which is preliminary data.</text>
</comment>
<dbReference type="Proteomes" id="UP001230035">
    <property type="component" value="Unassembled WGS sequence"/>
</dbReference>
<accession>A0ABT6XQD3</accession>
<gene>
    <name evidence="1" type="ORF">QHT84_07645</name>
</gene>